<reference evidence="3 4" key="2">
    <citation type="submission" date="2013-02" db="EMBL/GenBank/DDBJ databases">
        <title>The Genome Sequence of Plasmodium falciparum Vietnam Oak-Knoll (FVO).</title>
        <authorList>
            <consortium name="The Broad Institute Genome Sequencing Platform"/>
            <consortium name="The Broad Institute Genome Sequencing Center for Infectious Disease"/>
            <person name="Neafsey D."/>
            <person name="Cheeseman I."/>
            <person name="Volkman S."/>
            <person name="Adams J."/>
            <person name="Walker B."/>
            <person name="Young S.K."/>
            <person name="Zeng Q."/>
            <person name="Gargeya S."/>
            <person name="Fitzgerald M."/>
            <person name="Haas B."/>
            <person name="Abouelleil A."/>
            <person name="Alvarado L."/>
            <person name="Arachchi H.M."/>
            <person name="Berlin A.M."/>
            <person name="Chapman S.B."/>
            <person name="Dewar J."/>
            <person name="Goldberg J."/>
            <person name="Griggs A."/>
            <person name="Gujja S."/>
            <person name="Hansen M."/>
            <person name="Howarth C."/>
            <person name="Imamovic A."/>
            <person name="Larimer J."/>
            <person name="McCowan C."/>
            <person name="Murphy C."/>
            <person name="Neiman D."/>
            <person name="Pearson M."/>
            <person name="Priest M."/>
            <person name="Roberts A."/>
            <person name="Saif S."/>
            <person name="Shea T."/>
            <person name="Sisk P."/>
            <person name="Sykes S."/>
            <person name="Wortman J."/>
            <person name="Nusbaum C."/>
            <person name="Birren B."/>
        </authorList>
    </citation>
    <scope>NUCLEOTIDE SEQUENCE [LARGE SCALE GENOMIC DNA]</scope>
    <source>
        <strain evidence="4">Vietnam Oak-Knoll (FVO)</strain>
    </source>
</reference>
<feature type="domain" description="DUF8019" evidence="2">
    <location>
        <begin position="278"/>
        <end position="355"/>
    </location>
</feature>
<evidence type="ECO:0000313" key="3">
    <source>
        <dbReference type="EMBL" id="ETW19240.1"/>
    </source>
</evidence>
<organism evidence="3 4">
    <name type="scientific">Plasmodium falciparum Vietnam Oak-Knoll</name>
    <name type="common">FVO</name>
    <dbReference type="NCBI Taxonomy" id="1036723"/>
    <lineage>
        <taxon>Eukaryota</taxon>
        <taxon>Sar</taxon>
        <taxon>Alveolata</taxon>
        <taxon>Apicomplexa</taxon>
        <taxon>Aconoidasida</taxon>
        <taxon>Haemosporida</taxon>
        <taxon>Plasmodiidae</taxon>
        <taxon>Plasmodium</taxon>
        <taxon>Plasmodium (Laverania)</taxon>
    </lineage>
</organism>
<dbReference type="Proteomes" id="UP000030690">
    <property type="component" value="Unassembled WGS sequence"/>
</dbReference>
<dbReference type="SMR" id="A0A024VAN3"/>
<dbReference type="Gene3D" id="2.60.120.200">
    <property type="match status" value="1"/>
</dbReference>
<keyword evidence="1" id="KW-0732">Signal</keyword>
<dbReference type="PANTHER" id="PTHR42535">
    <property type="entry name" value="OOKINETE PROTEIN, PUTATIVE-RELATED"/>
    <property type="match status" value="1"/>
</dbReference>
<dbReference type="InterPro" id="IPR013320">
    <property type="entry name" value="ConA-like_dom_sf"/>
</dbReference>
<feature type="signal peptide" evidence="1">
    <location>
        <begin position="1"/>
        <end position="20"/>
    </location>
</feature>
<dbReference type="OrthoDB" id="9987655at2759"/>
<dbReference type="Pfam" id="PF13385">
    <property type="entry name" value="Laminin_G_3"/>
    <property type="match status" value="1"/>
</dbReference>
<dbReference type="InterPro" id="IPR058332">
    <property type="entry name" value="DUF8019"/>
</dbReference>
<dbReference type="Pfam" id="PF26058">
    <property type="entry name" value="DUF8019"/>
    <property type="match status" value="1"/>
</dbReference>
<evidence type="ECO:0000256" key="1">
    <source>
        <dbReference type="SAM" id="SignalP"/>
    </source>
</evidence>
<dbReference type="AlphaFoldDB" id="A0A024VAN3"/>
<dbReference type="EMBL" id="KI925068">
    <property type="protein sequence ID" value="ETW19240.1"/>
    <property type="molecule type" value="Genomic_DNA"/>
</dbReference>
<proteinExistence type="predicted"/>
<gene>
    <name evidence="3" type="ORF">PFFVO_01813</name>
</gene>
<evidence type="ECO:0000313" key="4">
    <source>
        <dbReference type="Proteomes" id="UP000030690"/>
    </source>
</evidence>
<reference evidence="3 4" key="1">
    <citation type="submission" date="2013-02" db="EMBL/GenBank/DDBJ databases">
        <title>The Genome Annotation of Plasmodium falciparum Vietnam Oak-Knoll (FVO).</title>
        <authorList>
            <consortium name="The Broad Institute Genome Sequencing Platform"/>
            <consortium name="The Broad Institute Genome Sequencing Center for Infectious Disease"/>
            <person name="Neafsey D."/>
            <person name="Hoffman S."/>
            <person name="Volkman S."/>
            <person name="Rosenthal P."/>
            <person name="Walker B."/>
            <person name="Young S.K."/>
            <person name="Zeng Q."/>
            <person name="Gargeya S."/>
            <person name="Fitzgerald M."/>
            <person name="Haas B."/>
            <person name="Abouelleil A."/>
            <person name="Allen A.W."/>
            <person name="Alvarado L."/>
            <person name="Arachchi H.M."/>
            <person name="Berlin A.M."/>
            <person name="Chapman S.B."/>
            <person name="Gainer-Dewar J."/>
            <person name="Goldberg J."/>
            <person name="Griggs A."/>
            <person name="Gujja S."/>
            <person name="Hansen M."/>
            <person name="Howarth C."/>
            <person name="Imamovic A."/>
            <person name="Ireland A."/>
            <person name="Larimer J."/>
            <person name="McCowan C."/>
            <person name="Murphy C."/>
            <person name="Pearson M."/>
            <person name="Poon T.W."/>
            <person name="Priest M."/>
            <person name="Roberts A."/>
            <person name="Saif S."/>
            <person name="Shea T."/>
            <person name="Sisk P."/>
            <person name="Sykes S."/>
            <person name="Wortman J."/>
            <person name="Nusbaum C."/>
            <person name="Birren B."/>
        </authorList>
    </citation>
    <scope>NUCLEOTIDE SEQUENCE [LARGE SCALE GENOMIC DNA]</scope>
    <source>
        <strain evidence="4">Vietnam Oak-Knoll (FVO)</strain>
    </source>
</reference>
<accession>A0A024VAN3</accession>
<feature type="chain" id="PRO_5001535932" description="DUF8019 domain-containing protein" evidence="1">
    <location>
        <begin position="21"/>
        <end position="358"/>
    </location>
</feature>
<dbReference type="PANTHER" id="PTHR42535:SF2">
    <property type="entry name" value="CHROMOSOME UNDETERMINED SCAFFOLD_146, WHOLE GENOME SHOTGUN SEQUENCE"/>
    <property type="match status" value="1"/>
</dbReference>
<protein>
    <recommendedName>
        <fullName evidence="2">DUF8019 domain-containing protein</fullName>
    </recommendedName>
</protein>
<name>A0A024VAN3_PLAFA</name>
<sequence>MKMKKIIIFVLFYFITPKLCQFEKSLFNYLGEVSFIEPFEHLFEKCLEIPNTVCLGGTGTIITPHSFHKGLIGKWTFDDMYALDYSSYNNHMHKYIRPGPGFNGHGYSGAFIGDVSGFVPSGDSLKTTEFTIVFWIYLLERSTSHFRNIISQIDKEKDIKIAILLHAHITKLSVRVLGFDNYNEGLSSFGYIPLRRWTNVIITLNNKEIVIYINGIFDNSVSLKSKVVEKAGDLTVGKNMNYSGFNGYLDELYFYNRSLSISEIKSFSLPSVTGIYDTDYVYVGNYKCNYNTAINSNICKKNYRLCTLNDLYNGGAIHYARINGILMEKSNLWTLDISETSFEKDEKRIALCCKTYEE</sequence>
<evidence type="ECO:0000259" key="2">
    <source>
        <dbReference type="Pfam" id="PF26058"/>
    </source>
</evidence>
<dbReference type="SUPFAM" id="SSF49899">
    <property type="entry name" value="Concanavalin A-like lectins/glucanases"/>
    <property type="match status" value="1"/>
</dbReference>